<evidence type="ECO:0000256" key="1">
    <source>
        <dbReference type="ARBA" id="ARBA00008857"/>
    </source>
</evidence>
<dbReference type="InterPro" id="IPR044068">
    <property type="entry name" value="CB"/>
</dbReference>
<dbReference type="Gene3D" id="1.10.150.130">
    <property type="match status" value="1"/>
</dbReference>
<proteinExistence type="inferred from homology"/>
<evidence type="ECO:0000259" key="11">
    <source>
        <dbReference type="PROSITE" id="PS51898"/>
    </source>
</evidence>
<keyword evidence="4" id="KW-0378">Hydrolase</keyword>
<evidence type="ECO:0000259" key="12">
    <source>
        <dbReference type="PROSITE" id="PS51900"/>
    </source>
</evidence>
<dbReference type="GO" id="GO:0044826">
    <property type="term" value="P:viral genome integration into host DNA"/>
    <property type="evidence" value="ECO:0007669"/>
    <property type="project" value="UniProtKB-KW"/>
</dbReference>
<dbReference type="InterPro" id="IPR050090">
    <property type="entry name" value="Tyrosine_recombinase_XerCD"/>
</dbReference>
<keyword evidence="8" id="KW-1179">Viral genome integration</keyword>
<gene>
    <name evidence="13" type="primary">38</name>
    <name evidence="13" type="ORF">PBI_CONSTANCE_38</name>
</gene>
<dbReference type="Proteomes" id="UP000274513">
    <property type="component" value="Segment"/>
</dbReference>
<evidence type="ECO:0000256" key="5">
    <source>
        <dbReference type="ARBA" id="ARBA00022908"/>
    </source>
</evidence>
<dbReference type="PANTHER" id="PTHR30349:SF64">
    <property type="entry name" value="PROPHAGE INTEGRASE INTD-RELATED"/>
    <property type="match status" value="1"/>
</dbReference>
<dbReference type="InterPro" id="IPR010998">
    <property type="entry name" value="Integrase_recombinase_N"/>
</dbReference>
<dbReference type="SUPFAM" id="SSF56349">
    <property type="entry name" value="DNA breaking-rejoining enzymes"/>
    <property type="match status" value="1"/>
</dbReference>
<feature type="region of interest" description="Disordered" evidence="10">
    <location>
        <begin position="1"/>
        <end position="23"/>
    </location>
</feature>
<organism evidence="13 14">
    <name type="scientific">Arthrobacter phage Constance</name>
    <dbReference type="NCBI Taxonomy" id="2419950"/>
    <lineage>
        <taxon>Viruses</taxon>
        <taxon>Duplodnaviria</taxon>
        <taxon>Heunggongvirae</taxon>
        <taxon>Uroviricota</taxon>
        <taxon>Caudoviricetes</taxon>
        <taxon>Bridgettevirus</taxon>
        <taxon>Bridgettevirus constance</taxon>
    </lineage>
</organism>
<dbReference type="Pfam" id="PF00589">
    <property type="entry name" value="Phage_integrase"/>
    <property type="match status" value="1"/>
</dbReference>
<evidence type="ECO:0000256" key="10">
    <source>
        <dbReference type="SAM" id="MobiDB-lite"/>
    </source>
</evidence>
<dbReference type="RefSeq" id="YP_009815311.1">
    <property type="nucleotide sequence ID" value="NC_048092.1"/>
</dbReference>
<keyword evidence="8" id="KW-1160">Virus entry into host cell</keyword>
<protein>
    <recommendedName>
        <fullName evidence="2">Integrase</fullName>
    </recommendedName>
</protein>
<evidence type="ECO:0000256" key="7">
    <source>
        <dbReference type="ARBA" id="ARBA00023172"/>
    </source>
</evidence>
<evidence type="ECO:0000313" key="14">
    <source>
        <dbReference type="Proteomes" id="UP000274513"/>
    </source>
</evidence>
<evidence type="ECO:0000313" key="13">
    <source>
        <dbReference type="EMBL" id="AYN57444.1"/>
    </source>
</evidence>
<dbReference type="InterPro" id="IPR013762">
    <property type="entry name" value="Integrase-like_cat_sf"/>
</dbReference>
<keyword evidence="3" id="KW-0808">Transferase</keyword>
<keyword evidence="5" id="KW-0229">DNA integration</keyword>
<sequence>MASIRTRVKANGSESHTVNWRDPEQGLKSRTFDDKAKAQELKDFLDANGNSFKLAVKAKTRKDSISPTVAEVVEAHINLLRKPQPGTVNKYRSYLANHIAPSDLGRTPVDQVDREAVIIWMDGLVAMSRANQPTGQPLSRKSKTNIHALVSDAFKTAVAAKKMDDNPARGLAEANTDEAEEDMVYLSEDDLQLLEREIGEEYKLFIRTLGLTGMRYAEATAVRKRDVRVTDDGRCIIRITRAWKDGGKGVGEVVGPPKSKKAVRNIPCSMSLSKALAAHMETLARDELLFRRPSGEYLRNSWFHKEHWQPLMKRLLAEEKLERKPRIHDIRAAHTTHLLEKNIPVHEVQDRLGHEDPQTTLKIYARLGKNSGMAAADAFD</sequence>
<dbReference type="KEGG" id="vg:55006534"/>
<evidence type="ECO:0000256" key="4">
    <source>
        <dbReference type="ARBA" id="ARBA00022801"/>
    </source>
</evidence>
<keyword evidence="7" id="KW-0233">DNA recombination</keyword>
<dbReference type="GO" id="GO:0016787">
    <property type="term" value="F:hydrolase activity"/>
    <property type="evidence" value="ECO:0007669"/>
    <property type="project" value="UniProtKB-KW"/>
</dbReference>
<evidence type="ECO:0000256" key="6">
    <source>
        <dbReference type="ARBA" id="ARBA00023125"/>
    </source>
</evidence>
<dbReference type="PANTHER" id="PTHR30349">
    <property type="entry name" value="PHAGE INTEGRASE-RELATED"/>
    <property type="match status" value="1"/>
</dbReference>
<accession>A0A3G2KEN3</accession>
<comment type="similarity">
    <text evidence="1">Belongs to the 'phage' integrase family.</text>
</comment>
<name>A0A3G2KEN3_9CAUD</name>
<dbReference type="Gene3D" id="1.10.443.10">
    <property type="entry name" value="Intergrase catalytic core"/>
    <property type="match status" value="1"/>
</dbReference>
<dbReference type="PROSITE" id="PS51898">
    <property type="entry name" value="TYR_RECOMBINASE"/>
    <property type="match status" value="1"/>
</dbReference>
<evidence type="ECO:0000256" key="2">
    <source>
        <dbReference type="ARBA" id="ARBA00016082"/>
    </source>
</evidence>
<dbReference type="CDD" id="cd01189">
    <property type="entry name" value="INT_ICEBs1_C_like"/>
    <property type="match status" value="1"/>
</dbReference>
<dbReference type="EMBL" id="MH834605">
    <property type="protein sequence ID" value="AYN57444.1"/>
    <property type="molecule type" value="Genomic_DNA"/>
</dbReference>
<dbReference type="InterPro" id="IPR002104">
    <property type="entry name" value="Integrase_catalytic"/>
</dbReference>
<dbReference type="InterPro" id="IPR011010">
    <property type="entry name" value="DNA_brk_join_enz"/>
</dbReference>
<evidence type="ECO:0000256" key="8">
    <source>
        <dbReference type="ARBA" id="ARBA00023195"/>
    </source>
</evidence>
<dbReference type="GO" id="GO:0075713">
    <property type="term" value="P:establishment of integrated proviral latency"/>
    <property type="evidence" value="ECO:0007669"/>
    <property type="project" value="UniProtKB-KW"/>
</dbReference>
<evidence type="ECO:0000256" key="9">
    <source>
        <dbReference type="PROSITE-ProRule" id="PRU01248"/>
    </source>
</evidence>
<evidence type="ECO:0000256" key="3">
    <source>
        <dbReference type="ARBA" id="ARBA00022679"/>
    </source>
</evidence>
<dbReference type="GO" id="GO:0006310">
    <property type="term" value="P:DNA recombination"/>
    <property type="evidence" value="ECO:0007669"/>
    <property type="project" value="UniProtKB-KW"/>
</dbReference>
<feature type="domain" description="Core-binding (CB)" evidence="12">
    <location>
        <begin position="67"/>
        <end position="158"/>
    </location>
</feature>
<dbReference type="GO" id="GO:0016740">
    <property type="term" value="F:transferase activity"/>
    <property type="evidence" value="ECO:0007669"/>
    <property type="project" value="UniProtKB-KW"/>
</dbReference>
<reference evidence="13 14" key="1">
    <citation type="submission" date="2018-09" db="EMBL/GenBank/DDBJ databases">
        <authorList>
            <person name="Rimple P.A."/>
            <person name="Stoner T.H."/>
            <person name="Garlena R.A."/>
            <person name="Russell D.A."/>
            <person name="Pope W.H."/>
            <person name="Jacobs-Sera D."/>
            <person name="Hatfull G.F."/>
        </authorList>
    </citation>
    <scope>NUCLEOTIDE SEQUENCE [LARGE SCALE GENOMIC DNA]</scope>
</reference>
<keyword evidence="14" id="KW-1185">Reference proteome</keyword>
<dbReference type="GO" id="GO:0015074">
    <property type="term" value="P:DNA integration"/>
    <property type="evidence" value="ECO:0007669"/>
    <property type="project" value="UniProtKB-KW"/>
</dbReference>
<dbReference type="PROSITE" id="PS51900">
    <property type="entry name" value="CB"/>
    <property type="match status" value="1"/>
</dbReference>
<dbReference type="GO" id="GO:0003677">
    <property type="term" value="F:DNA binding"/>
    <property type="evidence" value="ECO:0007669"/>
    <property type="project" value="UniProtKB-UniRule"/>
</dbReference>
<feature type="domain" description="Tyr recombinase" evidence="11">
    <location>
        <begin position="181"/>
        <end position="377"/>
    </location>
</feature>
<keyword evidence="6 9" id="KW-0238">DNA-binding</keyword>
<dbReference type="GeneID" id="55006534"/>